<sequence length="91" mass="10024">MTETRGVRTANENVEPLLLTEERAYVRSNIVAIDEPGSEEMPGFKGYSYDEVEYSKDEYIAILSQRVADANTAIDDLLVLVPELITTGGAV</sequence>
<keyword evidence="2" id="KW-1185">Reference proteome</keyword>
<dbReference type="RefSeq" id="WP_118667108.1">
    <property type="nucleotide sequence ID" value="NZ_CP060636.1"/>
</dbReference>
<reference evidence="1 2" key="1">
    <citation type="submission" date="2020-08" db="EMBL/GenBank/DDBJ databases">
        <authorList>
            <person name="Liu C."/>
            <person name="Sun Q."/>
        </authorList>
    </citation>
    <scope>NUCLEOTIDE SEQUENCE [LARGE SCALE GENOMIC DNA]</scope>
    <source>
        <strain evidence="1 2">NSJ-61</strain>
    </source>
</reference>
<evidence type="ECO:0000313" key="1">
    <source>
        <dbReference type="EMBL" id="QNM12394.1"/>
    </source>
</evidence>
<dbReference type="EMBL" id="CP060636">
    <property type="protein sequence ID" value="QNM12394.1"/>
    <property type="molecule type" value="Genomic_DNA"/>
</dbReference>
<dbReference type="KEGG" id="ehn:H9Q80_00110"/>
<evidence type="ECO:0000313" key="2">
    <source>
        <dbReference type="Proteomes" id="UP000515856"/>
    </source>
</evidence>
<protein>
    <submittedName>
        <fullName evidence="1">Uncharacterized protein</fullName>
    </submittedName>
</protein>
<dbReference type="Proteomes" id="UP000515856">
    <property type="component" value="Chromosome"/>
</dbReference>
<name>A0A7G9GNL2_9FIRM</name>
<accession>A0A7G9GNL2</accession>
<dbReference type="AlphaFoldDB" id="A0A7G9GNL2"/>
<proteinExistence type="predicted"/>
<gene>
    <name evidence="1" type="ORF">H9Q80_00110</name>
</gene>
<organism evidence="1 2">
    <name type="scientific">[Eubacterium] hominis</name>
    <dbReference type="NCBI Taxonomy" id="2764325"/>
    <lineage>
        <taxon>Bacteria</taxon>
        <taxon>Bacillati</taxon>
        <taxon>Bacillota</taxon>
        <taxon>Erysipelotrichia</taxon>
        <taxon>Erysipelotrichales</taxon>
        <taxon>Erysipelotrichaceae</taxon>
        <taxon>Amedibacillus</taxon>
    </lineage>
</organism>